<feature type="region of interest" description="Disordered" evidence="7">
    <location>
        <begin position="1"/>
        <end position="37"/>
    </location>
</feature>
<feature type="compositionally biased region" description="Polar residues" evidence="7">
    <location>
        <begin position="16"/>
        <end position="32"/>
    </location>
</feature>
<dbReference type="CDD" id="cd00609">
    <property type="entry name" value="AAT_like"/>
    <property type="match status" value="1"/>
</dbReference>
<dbReference type="HAMAP" id="MF_01023">
    <property type="entry name" value="HisC_aminotrans_2"/>
    <property type="match status" value="1"/>
</dbReference>
<dbReference type="GO" id="GO:0030170">
    <property type="term" value="F:pyridoxal phosphate binding"/>
    <property type="evidence" value="ECO:0007669"/>
    <property type="project" value="UniProtKB-UniRule"/>
</dbReference>
<evidence type="ECO:0000256" key="1">
    <source>
        <dbReference type="ARBA" id="ARBA00001933"/>
    </source>
</evidence>
<comment type="function">
    <text evidence="6">Aminotransferase that catalyzes the conversion of aromatic amino acids and 2-oxoglutarate into corresponding aromatic oxo acids and L-glutamate.</text>
</comment>
<dbReference type="HAMAP" id="MF_01513">
    <property type="entry name" value="Phe_aminotrans_2"/>
    <property type="match status" value="1"/>
</dbReference>
<name>A0A4Q8AF74_9MICC</name>
<dbReference type="InterPro" id="IPR004839">
    <property type="entry name" value="Aminotransferase_I/II_large"/>
</dbReference>
<protein>
    <recommendedName>
        <fullName evidence="6">Aromatic amino acid aminotransferase</fullName>
        <shortName evidence="6">ArAT</shortName>
        <ecNumber evidence="6">2.6.1.57</ecNumber>
    </recommendedName>
</protein>
<comment type="subunit">
    <text evidence="2 6">Homodimer.</text>
</comment>
<evidence type="ECO:0000256" key="6">
    <source>
        <dbReference type="HAMAP-Rule" id="MF_01513"/>
    </source>
</evidence>
<comment type="catalytic activity">
    <reaction evidence="6">
        <text>an aromatic L-alpha-amino acid + 2-oxoglutarate = an aromatic oxo-acid + L-glutamate</text>
        <dbReference type="Rhea" id="RHEA:17533"/>
        <dbReference type="ChEBI" id="CHEBI:16810"/>
        <dbReference type="ChEBI" id="CHEBI:29985"/>
        <dbReference type="ChEBI" id="CHEBI:73309"/>
        <dbReference type="ChEBI" id="CHEBI:84824"/>
        <dbReference type="EC" id="2.6.1.57"/>
    </reaction>
</comment>
<evidence type="ECO:0000259" key="8">
    <source>
        <dbReference type="Pfam" id="PF00155"/>
    </source>
</evidence>
<keyword evidence="10" id="KW-1185">Reference proteome</keyword>
<sequence length="395" mass="42654">MTQYSSAARDEAGAQNLETATEPQTTPLQANAVQPRPVLDRLPKYAAGKPPAPIEGLTSYKLSSNENPLPPIPAVLDAIREHVGTFRYPDPLSTALRGALSEYLDVPAEDIVTGAGSLGALTQILNTFAGQNEDGVQDEVVYAWRSFEAYPIVVGTAGARAVEVPVLDDGRHDLEAMAAAVNERTTVVVLCTPNNPTGPILRTDEVERFIAAVPRNVLVVIDEAYTEFVRDDDAVNGIEMYRKYPNVAVLRTFSKAHGLANLRVGYSITRPEITAHLRVIATPFAVSTLAERAAIASLENADAVAERVESLVQERRRVVAGLAELGWEIPEAQGNFVWLKLGEAAADFAAYAATHALSVRAFAGEGVRVSIGEPEANSRFLEICRNYPTKPRLSK</sequence>
<dbReference type="InterPro" id="IPR024892">
    <property type="entry name" value="ArAT"/>
</dbReference>
<dbReference type="Pfam" id="PF00155">
    <property type="entry name" value="Aminotran_1_2"/>
    <property type="match status" value="1"/>
</dbReference>
<dbReference type="InterPro" id="IPR015424">
    <property type="entry name" value="PyrdxlP-dep_Trfase"/>
</dbReference>
<dbReference type="PANTHER" id="PTHR43643">
    <property type="entry name" value="HISTIDINOL-PHOSPHATE AMINOTRANSFERASE 2"/>
    <property type="match status" value="1"/>
</dbReference>
<evidence type="ECO:0000313" key="10">
    <source>
        <dbReference type="Proteomes" id="UP000292685"/>
    </source>
</evidence>
<dbReference type="InterPro" id="IPR015421">
    <property type="entry name" value="PyrdxlP-dep_Trfase_major"/>
</dbReference>
<dbReference type="InterPro" id="IPR050106">
    <property type="entry name" value="HistidinolP_aminotransfase"/>
</dbReference>
<dbReference type="Proteomes" id="UP000292685">
    <property type="component" value="Unassembled WGS sequence"/>
</dbReference>
<dbReference type="GO" id="GO:0004400">
    <property type="term" value="F:histidinol-phosphate transaminase activity"/>
    <property type="evidence" value="ECO:0007669"/>
    <property type="project" value="InterPro"/>
</dbReference>
<dbReference type="GO" id="GO:0008793">
    <property type="term" value="F:aromatic-amino-acid transaminase activity"/>
    <property type="evidence" value="ECO:0007669"/>
    <property type="project" value="UniProtKB-UniRule"/>
</dbReference>
<dbReference type="InterPro" id="IPR015422">
    <property type="entry name" value="PyrdxlP-dep_Trfase_small"/>
</dbReference>
<evidence type="ECO:0000256" key="2">
    <source>
        <dbReference type="ARBA" id="ARBA00011738"/>
    </source>
</evidence>
<evidence type="ECO:0000313" key="9">
    <source>
        <dbReference type="EMBL" id="RZU62950.1"/>
    </source>
</evidence>
<dbReference type="RefSeq" id="WP_130451456.1">
    <property type="nucleotide sequence ID" value="NZ_SHLA01000001.1"/>
</dbReference>
<dbReference type="NCBIfam" id="NF002878">
    <property type="entry name" value="PRK03321.1"/>
    <property type="match status" value="1"/>
</dbReference>
<comment type="cofactor">
    <cofactor evidence="1 6">
        <name>pyridoxal 5'-phosphate</name>
        <dbReference type="ChEBI" id="CHEBI:597326"/>
    </cofactor>
</comment>
<keyword evidence="5 6" id="KW-0663">Pyridoxal phosphate</keyword>
<evidence type="ECO:0000256" key="5">
    <source>
        <dbReference type="ARBA" id="ARBA00022898"/>
    </source>
</evidence>
<proteinExistence type="inferred from homology"/>
<dbReference type="EC" id="2.6.1.57" evidence="6"/>
<keyword evidence="4 6" id="KW-0808">Transferase</keyword>
<evidence type="ECO:0000256" key="4">
    <source>
        <dbReference type="ARBA" id="ARBA00022679"/>
    </source>
</evidence>
<dbReference type="SUPFAM" id="SSF53383">
    <property type="entry name" value="PLP-dependent transferases"/>
    <property type="match status" value="1"/>
</dbReference>
<dbReference type="EMBL" id="SHLA01000001">
    <property type="protein sequence ID" value="RZU62950.1"/>
    <property type="molecule type" value="Genomic_DNA"/>
</dbReference>
<comment type="similarity">
    <text evidence="6">Belongs to the class-II pyridoxal-phosphate-dependent aminotransferase family.</text>
</comment>
<feature type="modified residue" description="N6-(pyridoxal phosphate)lysine" evidence="6">
    <location>
        <position position="255"/>
    </location>
</feature>
<dbReference type="Gene3D" id="3.90.1150.10">
    <property type="entry name" value="Aspartate Aminotransferase, domain 1"/>
    <property type="match status" value="1"/>
</dbReference>
<reference evidence="9 10" key="1">
    <citation type="submission" date="2019-02" db="EMBL/GenBank/DDBJ databases">
        <title>Sequencing the genomes of 1000 actinobacteria strains.</title>
        <authorList>
            <person name="Klenk H.-P."/>
        </authorList>
    </citation>
    <scope>NUCLEOTIDE SEQUENCE [LARGE SCALE GENOMIC DNA]</scope>
    <source>
        <strain evidence="9 10">DSM 17364</strain>
    </source>
</reference>
<comment type="caution">
    <text evidence="9">The sequence shown here is derived from an EMBL/GenBank/DDBJ whole genome shotgun (WGS) entry which is preliminary data.</text>
</comment>
<dbReference type="GO" id="GO:0000105">
    <property type="term" value="P:L-histidine biosynthetic process"/>
    <property type="evidence" value="ECO:0007669"/>
    <property type="project" value="InterPro"/>
</dbReference>
<organism evidence="9 10">
    <name type="scientific">Zhihengliuella halotolerans</name>
    <dbReference type="NCBI Taxonomy" id="370736"/>
    <lineage>
        <taxon>Bacteria</taxon>
        <taxon>Bacillati</taxon>
        <taxon>Actinomycetota</taxon>
        <taxon>Actinomycetes</taxon>
        <taxon>Micrococcales</taxon>
        <taxon>Micrococcaceae</taxon>
        <taxon>Zhihengliuella</taxon>
    </lineage>
</organism>
<gene>
    <name evidence="6" type="primary">pat</name>
    <name evidence="9" type="ORF">EV380_2555</name>
</gene>
<dbReference type="OrthoDB" id="9809616at2"/>
<evidence type="ECO:0000256" key="3">
    <source>
        <dbReference type="ARBA" id="ARBA00022576"/>
    </source>
</evidence>
<dbReference type="AlphaFoldDB" id="A0A4Q8AF74"/>
<dbReference type="PANTHER" id="PTHR43643:SF3">
    <property type="entry name" value="HISTIDINOL-PHOSPHATE AMINOTRANSFERASE"/>
    <property type="match status" value="1"/>
</dbReference>
<evidence type="ECO:0000256" key="7">
    <source>
        <dbReference type="SAM" id="MobiDB-lite"/>
    </source>
</evidence>
<dbReference type="InterPro" id="IPR005861">
    <property type="entry name" value="HisP_aminotrans"/>
</dbReference>
<keyword evidence="3 6" id="KW-0032">Aminotransferase</keyword>
<accession>A0A4Q8AF74</accession>
<dbReference type="Gene3D" id="3.40.640.10">
    <property type="entry name" value="Type I PLP-dependent aspartate aminotransferase-like (Major domain)"/>
    <property type="match status" value="1"/>
</dbReference>
<feature type="domain" description="Aminotransferase class I/classII large" evidence="8">
    <location>
        <begin position="61"/>
        <end position="376"/>
    </location>
</feature>